<dbReference type="AlphaFoldDB" id="A0A3N4KS86"/>
<dbReference type="InterPro" id="IPR029063">
    <property type="entry name" value="SAM-dependent_MTases_sf"/>
</dbReference>
<organism evidence="1 2">
    <name type="scientific">Morchella conica CCBAS932</name>
    <dbReference type="NCBI Taxonomy" id="1392247"/>
    <lineage>
        <taxon>Eukaryota</taxon>
        <taxon>Fungi</taxon>
        <taxon>Dikarya</taxon>
        <taxon>Ascomycota</taxon>
        <taxon>Pezizomycotina</taxon>
        <taxon>Pezizomycetes</taxon>
        <taxon>Pezizales</taxon>
        <taxon>Morchellaceae</taxon>
        <taxon>Morchella</taxon>
    </lineage>
</organism>
<dbReference type="STRING" id="1392247.A0A3N4KS86"/>
<gene>
    <name evidence="1" type="ORF">P167DRAFT_536014</name>
</gene>
<keyword evidence="1" id="KW-0489">Methyltransferase</keyword>
<dbReference type="PANTHER" id="PTHR43591">
    <property type="entry name" value="METHYLTRANSFERASE"/>
    <property type="match status" value="1"/>
</dbReference>
<evidence type="ECO:0000313" key="2">
    <source>
        <dbReference type="Proteomes" id="UP000277580"/>
    </source>
</evidence>
<dbReference type="Gene3D" id="3.40.50.150">
    <property type="entry name" value="Vaccinia Virus protein VP39"/>
    <property type="match status" value="1"/>
</dbReference>
<sequence>MNIDCSQIGGEDSGFQQMSPMAPSMVDYFDDDSDYASGDSYPSSILSSDYNFKYENGRRYFARRQVKYPFPNDDKEWNRLELTHHIWTLLLAGKLFKAPVGPEPLRILDLATGTGLWAIEVADQHPDSQVIGNDIAPTNPPWMPPNLDFYIEDIEDDWVFPPNSFDLIHIRGMAGFVKDWPRLISQCFAALKPGGYIELQDFSKPFQCNDGTCDENSILHKWVQLWEEGNIRSGREWLSVSANIKTIVSAAGFFDAVGEMGVIPTGGWHPDTNLKELGMCMLKQWVEGAEGITLDMFTRVLGWKKTDVDELLVKIRKDLLNPKIHTFTTAWLLYARKPLVTKTLL</sequence>
<dbReference type="CDD" id="cd02440">
    <property type="entry name" value="AdoMet_MTases"/>
    <property type="match status" value="1"/>
</dbReference>
<dbReference type="GO" id="GO:0008168">
    <property type="term" value="F:methyltransferase activity"/>
    <property type="evidence" value="ECO:0007669"/>
    <property type="project" value="UniProtKB-KW"/>
</dbReference>
<reference evidence="1 2" key="1">
    <citation type="journal article" date="2018" name="Nat. Ecol. Evol.">
        <title>Pezizomycetes genomes reveal the molecular basis of ectomycorrhizal truffle lifestyle.</title>
        <authorList>
            <person name="Murat C."/>
            <person name="Payen T."/>
            <person name="Noel B."/>
            <person name="Kuo A."/>
            <person name="Morin E."/>
            <person name="Chen J."/>
            <person name="Kohler A."/>
            <person name="Krizsan K."/>
            <person name="Balestrini R."/>
            <person name="Da Silva C."/>
            <person name="Montanini B."/>
            <person name="Hainaut M."/>
            <person name="Levati E."/>
            <person name="Barry K.W."/>
            <person name="Belfiori B."/>
            <person name="Cichocki N."/>
            <person name="Clum A."/>
            <person name="Dockter R.B."/>
            <person name="Fauchery L."/>
            <person name="Guy J."/>
            <person name="Iotti M."/>
            <person name="Le Tacon F."/>
            <person name="Lindquist E.A."/>
            <person name="Lipzen A."/>
            <person name="Malagnac F."/>
            <person name="Mello A."/>
            <person name="Molinier V."/>
            <person name="Miyauchi S."/>
            <person name="Poulain J."/>
            <person name="Riccioni C."/>
            <person name="Rubini A."/>
            <person name="Sitrit Y."/>
            <person name="Splivallo R."/>
            <person name="Traeger S."/>
            <person name="Wang M."/>
            <person name="Zifcakova L."/>
            <person name="Wipf D."/>
            <person name="Zambonelli A."/>
            <person name="Paolocci F."/>
            <person name="Nowrousian M."/>
            <person name="Ottonello S."/>
            <person name="Baldrian P."/>
            <person name="Spatafora J.W."/>
            <person name="Henrissat B."/>
            <person name="Nagy L.G."/>
            <person name="Aury J.M."/>
            <person name="Wincker P."/>
            <person name="Grigoriev I.V."/>
            <person name="Bonfante P."/>
            <person name="Martin F.M."/>
        </authorList>
    </citation>
    <scope>NUCLEOTIDE SEQUENCE [LARGE SCALE GENOMIC DNA]</scope>
    <source>
        <strain evidence="1 2">CCBAS932</strain>
    </source>
</reference>
<dbReference type="PANTHER" id="PTHR43591:SF10">
    <property type="entry name" value="ABC TRANSMEMBRANE TYPE-1 DOMAIN-CONTAINING PROTEIN-RELATED"/>
    <property type="match status" value="1"/>
</dbReference>
<keyword evidence="1" id="KW-0808">Transferase</keyword>
<dbReference type="SUPFAM" id="SSF53335">
    <property type="entry name" value="S-adenosyl-L-methionine-dependent methyltransferases"/>
    <property type="match status" value="1"/>
</dbReference>
<dbReference type="InParanoid" id="A0A3N4KS86"/>
<accession>A0A3N4KS86</accession>
<dbReference type="GO" id="GO:0032259">
    <property type="term" value="P:methylation"/>
    <property type="evidence" value="ECO:0007669"/>
    <property type="project" value="UniProtKB-KW"/>
</dbReference>
<dbReference type="EMBL" id="ML119130">
    <property type="protein sequence ID" value="RPB12152.1"/>
    <property type="molecule type" value="Genomic_DNA"/>
</dbReference>
<dbReference type="OrthoDB" id="506498at2759"/>
<keyword evidence="2" id="KW-1185">Reference proteome</keyword>
<dbReference type="Pfam" id="PF13489">
    <property type="entry name" value="Methyltransf_23"/>
    <property type="match status" value="1"/>
</dbReference>
<protein>
    <submittedName>
        <fullName evidence="1">Putative TAM domain methyltransferase</fullName>
    </submittedName>
</protein>
<proteinExistence type="predicted"/>
<evidence type="ECO:0000313" key="1">
    <source>
        <dbReference type="EMBL" id="RPB12152.1"/>
    </source>
</evidence>
<dbReference type="Proteomes" id="UP000277580">
    <property type="component" value="Unassembled WGS sequence"/>
</dbReference>
<name>A0A3N4KS86_9PEZI</name>